<evidence type="ECO:0000256" key="7">
    <source>
        <dbReference type="SAM" id="MobiDB-lite"/>
    </source>
</evidence>
<evidence type="ECO:0000256" key="2">
    <source>
        <dbReference type="ARBA" id="ARBA00022490"/>
    </source>
</evidence>
<dbReference type="Proteomes" id="UP000287527">
    <property type="component" value="Unassembled WGS sequence"/>
</dbReference>
<feature type="compositionally biased region" description="Basic and acidic residues" evidence="7">
    <location>
        <begin position="352"/>
        <end position="381"/>
    </location>
</feature>
<proteinExistence type="inferred from homology"/>
<keyword evidence="3" id="KW-0645">Protease</keyword>
<comment type="caution">
    <text evidence="8">The sequence shown here is derived from an EMBL/GenBank/DDBJ whole genome shotgun (WGS) entry which is preliminary data.</text>
</comment>
<dbReference type="Gene3D" id="3.90.226.10">
    <property type="entry name" value="2-enoyl-CoA Hydratase, Chain A, domain 1"/>
    <property type="match status" value="1"/>
</dbReference>
<gene>
    <name evidence="8" type="ORF">EPI11_00120</name>
</gene>
<reference evidence="8 9" key="1">
    <citation type="submission" date="2019-01" db="EMBL/GenBank/DDBJ databases">
        <title>Flavobacterium sp. nov.,isolated from freshwater.</title>
        <authorList>
            <person name="Zhang R."/>
            <person name="Du Z.-J."/>
        </authorList>
    </citation>
    <scope>NUCLEOTIDE SEQUENCE [LARGE SCALE GENOMIC DNA]</scope>
    <source>
        <strain evidence="8 9">1E403</strain>
    </source>
</reference>
<dbReference type="CDD" id="cd07016">
    <property type="entry name" value="S14_ClpP_1"/>
    <property type="match status" value="1"/>
</dbReference>
<dbReference type="OrthoDB" id="1408931at2"/>
<evidence type="ECO:0000256" key="6">
    <source>
        <dbReference type="RuleBase" id="RU003567"/>
    </source>
</evidence>
<evidence type="ECO:0000256" key="5">
    <source>
        <dbReference type="ARBA" id="ARBA00022825"/>
    </source>
</evidence>
<dbReference type="GO" id="GO:0009368">
    <property type="term" value="C:endopeptidase Clp complex"/>
    <property type="evidence" value="ECO:0007669"/>
    <property type="project" value="TreeGrafter"/>
</dbReference>
<dbReference type="GO" id="GO:0004252">
    <property type="term" value="F:serine-type endopeptidase activity"/>
    <property type="evidence" value="ECO:0007669"/>
    <property type="project" value="InterPro"/>
</dbReference>
<evidence type="ECO:0000256" key="4">
    <source>
        <dbReference type="ARBA" id="ARBA00022801"/>
    </source>
</evidence>
<evidence type="ECO:0000313" key="8">
    <source>
        <dbReference type="EMBL" id="RWX03369.1"/>
    </source>
</evidence>
<dbReference type="InterPro" id="IPR001907">
    <property type="entry name" value="ClpP"/>
</dbReference>
<keyword evidence="2" id="KW-0963">Cytoplasm</keyword>
<dbReference type="GO" id="GO:0051117">
    <property type="term" value="F:ATPase binding"/>
    <property type="evidence" value="ECO:0007669"/>
    <property type="project" value="TreeGrafter"/>
</dbReference>
<dbReference type="Pfam" id="PF00574">
    <property type="entry name" value="CLP_protease"/>
    <property type="match status" value="1"/>
</dbReference>
<dbReference type="NCBIfam" id="NF045542">
    <property type="entry name" value="Clp_rel_HeadMat"/>
    <property type="match status" value="1"/>
</dbReference>
<organism evidence="8 9">
    <name type="scientific">Flavobacterium cerinum</name>
    <dbReference type="NCBI Taxonomy" id="2502784"/>
    <lineage>
        <taxon>Bacteria</taxon>
        <taxon>Pseudomonadati</taxon>
        <taxon>Bacteroidota</taxon>
        <taxon>Flavobacteriia</taxon>
        <taxon>Flavobacteriales</taxon>
        <taxon>Flavobacteriaceae</taxon>
        <taxon>Flavobacterium</taxon>
    </lineage>
</organism>
<dbReference type="AlphaFoldDB" id="A0A3S3R1Y6"/>
<evidence type="ECO:0000256" key="3">
    <source>
        <dbReference type="ARBA" id="ARBA00022670"/>
    </source>
</evidence>
<evidence type="ECO:0000256" key="1">
    <source>
        <dbReference type="ARBA" id="ARBA00007039"/>
    </source>
</evidence>
<accession>A0A3S3R1Y6</accession>
<evidence type="ECO:0000313" key="9">
    <source>
        <dbReference type="Proteomes" id="UP000287527"/>
    </source>
</evidence>
<dbReference type="InterPro" id="IPR023562">
    <property type="entry name" value="ClpP/TepA"/>
</dbReference>
<dbReference type="PANTHER" id="PTHR10381:SF70">
    <property type="entry name" value="ATP-DEPENDENT CLP PROTEASE PROTEOLYTIC SUBUNIT"/>
    <property type="match status" value="1"/>
</dbReference>
<name>A0A3S3R1Y6_9FLAO</name>
<comment type="similarity">
    <text evidence="1 6">Belongs to the peptidase S14 family.</text>
</comment>
<dbReference type="PANTHER" id="PTHR10381">
    <property type="entry name" value="ATP-DEPENDENT CLP PROTEASE PROTEOLYTIC SUBUNIT"/>
    <property type="match status" value="1"/>
</dbReference>
<dbReference type="EMBL" id="SBII01000001">
    <property type="protein sequence ID" value="RWX03369.1"/>
    <property type="molecule type" value="Genomic_DNA"/>
</dbReference>
<dbReference type="PRINTS" id="PR00127">
    <property type="entry name" value="CLPPROTEASEP"/>
</dbReference>
<feature type="region of interest" description="Disordered" evidence="7">
    <location>
        <begin position="332"/>
        <end position="381"/>
    </location>
</feature>
<keyword evidence="5" id="KW-0720">Serine protease</keyword>
<dbReference type="GO" id="GO:0006515">
    <property type="term" value="P:protein quality control for misfolded or incompletely synthesized proteins"/>
    <property type="evidence" value="ECO:0007669"/>
    <property type="project" value="TreeGrafter"/>
</dbReference>
<protein>
    <recommendedName>
        <fullName evidence="6">ATP-dependent Clp protease proteolytic subunit</fullName>
    </recommendedName>
</protein>
<keyword evidence="4" id="KW-0378">Hydrolase</keyword>
<sequence length="397" mass="44493">MLPKICHSKQGKMSQINERFYYEVNDQANEAEILIYGYIGPWEAVDYKGFQNDFRQLLSRNKDLTVRIHSGGGSVYEGLAIYDLMRSSEVNIRVIVEGMAASMASIIALGGDTIEMTENAFFMMHAPSGGYWGSKSGFQSYIQQLEQCETRLGEIYKERTKADEETIVNWFSPDKDTWLDSSQCLALSICDEIIKPTKKRKFESEEDLSNKSVEEIFACYEGGMPPLNESLITIYMKNRIITMLAAAGITHSLTASSDDDAFAGELQKVLDKAGKADGLQNKLTEFTKVNAENLIAAALKDGKITPAEKEEWTKDATDNYELTAKALNRMAGKPGDINNSLNRKPNNALGNEGHDSLKGRSEWDFDKWQTEDPKGLNKLEAEAPDEFQKLFNAKFTK</sequence>
<keyword evidence="9" id="KW-1185">Reference proteome</keyword>
<dbReference type="SUPFAM" id="SSF52096">
    <property type="entry name" value="ClpP/crotonase"/>
    <property type="match status" value="1"/>
</dbReference>
<dbReference type="InterPro" id="IPR029045">
    <property type="entry name" value="ClpP/crotonase-like_dom_sf"/>
</dbReference>
<feature type="compositionally biased region" description="Polar residues" evidence="7">
    <location>
        <begin position="337"/>
        <end position="349"/>
    </location>
</feature>
<dbReference type="GO" id="GO:0004176">
    <property type="term" value="F:ATP-dependent peptidase activity"/>
    <property type="evidence" value="ECO:0007669"/>
    <property type="project" value="InterPro"/>
</dbReference>